<keyword evidence="5" id="KW-1133">Transmembrane helix</keyword>
<keyword evidence="5" id="KW-0812">Transmembrane</keyword>
<sequence>VSKMFDLRTKIMIGIGTSLLIATIVLTSIVLSLYIKIAKALKCAREPDLVLVKGDNVAKLCWVKNANKPHPYPAAMQCCDGCRVYADCDPLPPCCCDVNEGL</sequence>
<dbReference type="InterPro" id="IPR028122">
    <property type="entry name" value="FAM24"/>
</dbReference>
<evidence type="ECO:0008006" key="8">
    <source>
        <dbReference type="Google" id="ProtNLM"/>
    </source>
</evidence>
<keyword evidence="5" id="KW-0472">Membrane</keyword>
<evidence type="ECO:0000256" key="3">
    <source>
        <dbReference type="ARBA" id="ARBA00022525"/>
    </source>
</evidence>
<dbReference type="PANTHER" id="PTHR35860">
    <property type="entry name" value="PROTEIN FAM24B"/>
    <property type="match status" value="1"/>
</dbReference>
<keyword evidence="7" id="KW-1185">Reference proteome</keyword>
<evidence type="ECO:0000313" key="7">
    <source>
        <dbReference type="Proteomes" id="UP000694394"/>
    </source>
</evidence>
<keyword evidence="3" id="KW-0964">Secreted</keyword>
<organism evidence="6 7">
    <name type="scientific">Microcebus murinus</name>
    <name type="common">Gray mouse lemur</name>
    <name type="synonym">Lemur murinus</name>
    <dbReference type="NCBI Taxonomy" id="30608"/>
    <lineage>
        <taxon>Eukaryota</taxon>
        <taxon>Metazoa</taxon>
        <taxon>Chordata</taxon>
        <taxon>Craniata</taxon>
        <taxon>Vertebrata</taxon>
        <taxon>Euteleostomi</taxon>
        <taxon>Mammalia</taxon>
        <taxon>Eutheria</taxon>
        <taxon>Euarchontoglires</taxon>
        <taxon>Primates</taxon>
        <taxon>Strepsirrhini</taxon>
        <taxon>Lemuriformes</taxon>
        <taxon>Cheirogaleidae</taxon>
        <taxon>Microcebus</taxon>
    </lineage>
</organism>
<comment type="similarity">
    <text evidence="2">Belongs to the FAM24 family.</text>
</comment>
<dbReference type="GeneTree" id="ENSGT00940000163005"/>
<reference evidence="6" key="3">
    <citation type="submission" date="2025-09" db="UniProtKB">
        <authorList>
            <consortium name="Ensembl"/>
        </authorList>
    </citation>
    <scope>IDENTIFICATION</scope>
</reference>
<evidence type="ECO:0000256" key="1">
    <source>
        <dbReference type="ARBA" id="ARBA00004613"/>
    </source>
</evidence>
<evidence type="ECO:0000313" key="6">
    <source>
        <dbReference type="Ensembl" id="ENSMICP00000007846.2"/>
    </source>
</evidence>
<proteinExistence type="inferred from homology"/>
<dbReference type="Proteomes" id="UP000694394">
    <property type="component" value="Chromosome 15"/>
</dbReference>
<dbReference type="EMBL" id="ABDC03019525">
    <property type="status" value="NOT_ANNOTATED_CDS"/>
    <property type="molecule type" value="Genomic_DNA"/>
</dbReference>
<keyword evidence="4" id="KW-0732">Signal</keyword>
<reference evidence="6" key="1">
    <citation type="submission" date="2016-12" db="EMBL/GenBank/DDBJ databases">
        <title>Mouse lemur reference genome and diversity panel.</title>
        <authorList>
            <person name="Harris R."/>
            <person name="Larsen P."/>
            <person name="Liu Y."/>
            <person name="Hughes D.S."/>
            <person name="Murali S."/>
            <person name="Raveendran M."/>
            <person name="Korchina V."/>
            <person name="Wang M."/>
            <person name="Jhangiani S."/>
            <person name="Bandaranaike D."/>
            <person name="Bellair M."/>
            <person name="Blankenburg K."/>
            <person name="Chao H."/>
            <person name="Dahdouli M."/>
            <person name="Dinh H."/>
            <person name="Doddapaneni H."/>
            <person name="English A."/>
            <person name="Firestine M."/>
            <person name="Gnanaolivu R."/>
            <person name="Gross S."/>
            <person name="Hernandez B."/>
            <person name="Javaid M."/>
            <person name="Jayaseelan J."/>
            <person name="Jones J."/>
            <person name="Khan Z."/>
            <person name="Kovar C."/>
            <person name="Kurapati P."/>
            <person name="Le B."/>
            <person name="Lee S."/>
            <person name="Li M."/>
            <person name="Mathew T."/>
            <person name="Narasimhan A."/>
            <person name="Ngo D."/>
            <person name="Nguyen L."/>
            <person name="Okwuonu G."/>
            <person name="Ongeri F."/>
            <person name="Osuji N."/>
            <person name="Pu L.-L."/>
            <person name="Puazo M."/>
            <person name="Quiroz J."/>
            <person name="Raj R."/>
            <person name="Rajbhandari K."/>
            <person name="Reid J.G."/>
            <person name="Santibanez J."/>
            <person name="Sexton D."/>
            <person name="Skinner E."/>
            <person name="Vee V."/>
            <person name="Weissenberger G."/>
            <person name="Wu Y."/>
            <person name="Xin Y."/>
            <person name="Han Y."/>
            <person name="Campbell C."/>
            <person name="Brown A."/>
            <person name="Sullivan B."/>
            <person name="Shelton J."/>
            <person name="Brown S."/>
            <person name="Dudchenko O."/>
            <person name="Machol I."/>
            <person name="Durand N."/>
            <person name="Shamim M."/>
            <person name="Lieberman A."/>
            <person name="Muzny D.M."/>
            <person name="Richards S."/>
            <person name="Yoder A."/>
            <person name="Worley K.C."/>
            <person name="Rogers J."/>
            <person name="Gibbs R.A."/>
        </authorList>
    </citation>
    <scope>NUCLEOTIDE SEQUENCE [LARGE SCALE GENOMIC DNA]</scope>
</reference>
<evidence type="ECO:0000256" key="5">
    <source>
        <dbReference type="SAM" id="Phobius"/>
    </source>
</evidence>
<dbReference type="AlphaFoldDB" id="A0A8C5XCX2"/>
<dbReference type="Ensembl" id="ENSMICT00000008612.3">
    <property type="protein sequence ID" value="ENSMICP00000007846.2"/>
    <property type="gene ID" value="ENSMICG00000008610.3"/>
</dbReference>
<evidence type="ECO:0000256" key="2">
    <source>
        <dbReference type="ARBA" id="ARBA00007386"/>
    </source>
</evidence>
<dbReference type="PANTHER" id="PTHR35860:SF1">
    <property type="entry name" value="PROTEIN FAM24A"/>
    <property type="match status" value="1"/>
</dbReference>
<dbReference type="Pfam" id="PF15193">
    <property type="entry name" value="FAM24"/>
    <property type="match status" value="1"/>
</dbReference>
<name>A0A8C5XCX2_MICMU</name>
<feature type="transmembrane region" description="Helical" evidence="5">
    <location>
        <begin position="12"/>
        <end position="35"/>
    </location>
</feature>
<dbReference type="GO" id="GO:0005576">
    <property type="term" value="C:extracellular region"/>
    <property type="evidence" value="ECO:0007669"/>
    <property type="project" value="UniProtKB-SubCell"/>
</dbReference>
<protein>
    <recommendedName>
        <fullName evidence="8">Family with sequence similarity 24 member A</fullName>
    </recommendedName>
</protein>
<comment type="subcellular location">
    <subcellularLocation>
        <location evidence="1">Secreted</location>
    </subcellularLocation>
</comment>
<reference evidence="6" key="2">
    <citation type="submission" date="2025-08" db="UniProtKB">
        <authorList>
            <consortium name="Ensembl"/>
        </authorList>
    </citation>
    <scope>IDENTIFICATION</scope>
</reference>
<accession>A0A8C5XCX2</accession>
<evidence type="ECO:0000256" key="4">
    <source>
        <dbReference type="ARBA" id="ARBA00022729"/>
    </source>
</evidence>